<evidence type="ECO:0000313" key="3">
    <source>
        <dbReference type="Proteomes" id="UP001141327"/>
    </source>
</evidence>
<reference evidence="2" key="1">
    <citation type="journal article" date="2022" name="bioRxiv">
        <title>Genomics of Preaxostyla Flagellates Illuminates Evolutionary Transitions and the Path Towards Mitochondrial Loss.</title>
        <authorList>
            <person name="Novak L.V.F."/>
            <person name="Treitli S.C."/>
            <person name="Pyrih J."/>
            <person name="Halakuc P."/>
            <person name="Pipaliya S.V."/>
            <person name="Vacek V."/>
            <person name="Brzon O."/>
            <person name="Soukal P."/>
            <person name="Eme L."/>
            <person name="Dacks J.B."/>
            <person name="Karnkowska A."/>
            <person name="Elias M."/>
            <person name="Hampl V."/>
        </authorList>
    </citation>
    <scope>NUCLEOTIDE SEQUENCE</scope>
    <source>
        <strain evidence="2">RCP-MX</strain>
    </source>
</reference>
<dbReference type="Gene3D" id="1.10.1400.10">
    <property type="match status" value="1"/>
</dbReference>
<protein>
    <recommendedName>
        <fullName evidence="4">Ubiquitinyl hydrolase 1</fullName>
    </recommendedName>
</protein>
<dbReference type="EMBL" id="JAPMOS010000139">
    <property type="protein sequence ID" value="KAJ4454693.1"/>
    <property type="molecule type" value="Genomic_DNA"/>
</dbReference>
<organism evidence="2 3">
    <name type="scientific">Paratrimastix pyriformis</name>
    <dbReference type="NCBI Taxonomy" id="342808"/>
    <lineage>
        <taxon>Eukaryota</taxon>
        <taxon>Metamonada</taxon>
        <taxon>Preaxostyla</taxon>
        <taxon>Paratrimastigidae</taxon>
        <taxon>Paratrimastix</taxon>
    </lineage>
</organism>
<keyword evidence="3" id="KW-1185">Reference proteome</keyword>
<evidence type="ECO:0000313" key="2">
    <source>
        <dbReference type="EMBL" id="KAJ4454693.1"/>
    </source>
</evidence>
<dbReference type="SUPFAM" id="SSF56235">
    <property type="entry name" value="N-terminal nucleophile aminohydrolases (Ntn hydrolases)"/>
    <property type="match status" value="1"/>
</dbReference>
<feature type="compositionally biased region" description="Polar residues" evidence="1">
    <location>
        <begin position="60"/>
        <end position="69"/>
    </location>
</feature>
<dbReference type="InterPro" id="IPR029055">
    <property type="entry name" value="Ntn_hydrolases_N"/>
</dbReference>
<accession>A0ABQ8U5S1</accession>
<feature type="compositionally biased region" description="Polar residues" evidence="1">
    <location>
        <begin position="215"/>
        <end position="227"/>
    </location>
</feature>
<dbReference type="Pfam" id="PF01804">
    <property type="entry name" value="Penicil_amidase"/>
    <property type="match status" value="1"/>
</dbReference>
<sequence length="557" mass="64255">MHAGLVHRSDHWWAIVRRGQSWVTLDSFKGTEVRPDGAAYIRKIMAPGPRREEPPAIIAPSTQGSTPIKSTAPRHASSPKYRKTANHDWPRHYAWNSTMFREPTFRNKLLKHLRHMTQTDPHPQKITDATCFNQKGVIYVIVDLAKRKFYVDTLYTGRNHNDKFRRAATPREIYWIQRMKSGIPDGYNVAFSHRYARSRRAPRAPKRMRDPGPHQRQSGPVFTVSDDSTQISLEPGENVKLRHRLNVLLKMTDKTKRGNLLGTWKPRTIAGTLRWIQEHIPIVQRAKDVAILEDQLHAHIDKDSTNTLNAKETRHPGGLRKWKEAVMTRCRKNYSGSARTQEQPTYSDKAAHDLAICCRQWYLQKLRDELLNARVYQQSREAKEEIIVRHRAKAEEFQVMRLELTWHLLRAFRLPAREIREYTGAYVDQLCRGQNSLNSHDFTAVMLLLGYDKEFPEEGVPVTAPQALLRKVGGRLAWLRAALRDACVYLARECHTEEPKQWQWGTIHPMVIKHPFAVHKTLGPLFSPAPFPCPGDMDTPCPGRPLYYGIPPISFLG</sequence>
<comment type="caution">
    <text evidence="2">The sequence shown here is derived from an EMBL/GenBank/DDBJ whole genome shotgun (WGS) entry which is preliminary data.</text>
</comment>
<feature type="region of interest" description="Disordered" evidence="1">
    <location>
        <begin position="49"/>
        <end position="84"/>
    </location>
</feature>
<dbReference type="InterPro" id="IPR043147">
    <property type="entry name" value="Penicillin_amidase_A-knob"/>
</dbReference>
<feature type="region of interest" description="Disordered" evidence="1">
    <location>
        <begin position="198"/>
        <end position="227"/>
    </location>
</feature>
<dbReference type="InterPro" id="IPR002692">
    <property type="entry name" value="S45"/>
</dbReference>
<dbReference type="Gene3D" id="3.60.20.10">
    <property type="entry name" value="Glutamine Phosphoribosylpyrophosphate, subunit 1, domain 1"/>
    <property type="match status" value="1"/>
</dbReference>
<evidence type="ECO:0008006" key="4">
    <source>
        <dbReference type="Google" id="ProtNLM"/>
    </source>
</evidence>
<proteinExistence type="predicted"/>
<evidence type="ECO:0000256" key="1">
    <source>
        <dbReference type="SAM" id="MobiDB-lite"/>
    </source>
</evidence>
<gene>
    <name evidence="2" type="ORF">PAPYR_10523</name>
</gene>
<dbReference type="Proteomes" id="UP001141327">
    <property type="component" value="Unassembled WGS sequence"/>
</dbReference>
<name>A0ABQ8U5S1_9EUKA</name>